<name>A0ABV6LL47_9BACI</name>
<evidence type="ECO:0000256" key="1">
    <source>
        <dbReference type="SAM" id="Phobius"/>
    </source>
</evidence>
<keyword evidence="3" id="KW-1185">Reference proteome</keyword>
<gene>
    <name evidence="2" type="ORF">ACFFGV_05350</name>
</gene>
<comment type="caution">
    <text evidence="2">The sequence shown here is derived from an EMBL/GenBank/DDBJ whole genome shotgun (WGS) entry which is preliminary data.</text>
</comment>
<keyword evidence="1" id="KW-0472">Membrane</keyword>
<protein>
    <recommendedName>
        <fullName evidence="4">Mas-related G-protein coupled receptor member D</fullName>
    </recommendedName>
</protein>
<dbReference type="RefSeq" id="WP_377345555.1">
    <property type="nucleotide sequence ID" value="NZ_JBHLTP010000003.1"/>
</dbReference>
<sequence>MEAFFMVVAMAALGLSACIFLVNIVMYGVAEFKNKAYVSNKLALLLLFVYLVSFGGFLLVRNVY</sequence>
<keyword evidence="1" id="KW-0812">Transmembrane</keyword>
<accession>A0ABV6LL47</accession>
<proteinExistence type="predicted"/>
<feature type="transmembrane region" description="Helical" evidence="1">
    <location>
        <begin position="6"/>
        <end position="30"/>
    </location>
</feature>
<feature type="transmembrane region" description="Helical" evidence="1">
    <location>
        <begin position="42"/>
        <end position="60"/>
    </location>
</feature>
<evidence type="ECO:0000313" key="3">
    <source>
        <dbReference type="Proteomes" id="UP001589836"/>
    </source>
</evidence>
<evidence type="ECO:0000313" key="2">
    <source>
        <dbReference type="EMBL" id="MFC0523019.1"/>
    </source>
</evidence>
<dbReference type="EMBL" id="JBHLTP010000003">
    <property type="protein sequence ID" value="MFC0523019.1"/>
    <property type="molecule type" value="Genomic_DNA"/>
</dbReference>
<dbReference type="Proteomes" id="UP001589836">
    <property type="component" value="Unassembled WGS sequence"/>
</dbReference>
<evidence type="ECO:0008006" key="4">
    <source>
        <dbReference type="Google" id="ProtNLM"/>
    </source>
</evidence>
<organism evidence="2 3">
    <name type="scientific">Pontibacillus salicampi</name>
    <dbReference type="NCBI Taxonomy" id="1449801"/>
    <lineage>
        <taxon>Bacteria</taxon>
        <taxon>Bacillati</taxon>
        <taxon>Bacillota</taxon>
        <taxon>Bacilli</taxon>
        <taxon>Bacillales</taxon>
        <taxon>Bacillaceae</taxon>
        <taxon>Pontibacillus</taxon>
    </lineage>
</organism>
<keyword evidence="1" id="KW-1133">Transmembrane helix</keyword>
<reference evidence="2 3" key="1">
    <citation type="submission" date="2024-09" db="EMBL/GenBank/DDBJ databases">
        <authorList>
            <person name="Sun Q."/>
            <person name="Mori K."/>
        </authorList>
    </citation>
    <scope>NUCLEOTIDE SEQUENCE [LARGE SCALE GENOMIC DNA]</scope>
    <source>
        <strain evidence="2 3">NCAIM B.02529</strain>
    </source>
</reference>